<evidence type="ECO:0000256" key="1">
    <source>
        <dbReference type="SAM" id="Phobius"/>
    </source>
</evidence>
<sequence>MNLIEPLILTGAVLGSVAGGVVGFMSGIGWGVGGLLAGAVLGALAFPLLLLALGLLFILVTQGPRQLLSLFRGAPGPKR</sequence>
<keyword evidence="4" id="KW-1185">Reference proteome</keyword>
<keyword evidence="1" id="KW-0472">Membrane</keyword>
<dbReference type="AlphaFoldDB" id="A0A3A8IM37"/>
<name>A0A3A8IM37_9BACT</name>
<dbReference type="GO" id="GO:0022857">
    <property type="term" value="F:transmembrane transporter activity"/>
    <property type="evidence" value="ECO:0007669"/>
    <property type="project" value="InterPro"/>
</dbReference>
<evidence type="ECO:0000259" key="2">
    <source>
        <dbReference type="PROSITE" id="PS50850"/>
    </source>
</evidence>
<keyword evidence="1" id="KW-0812">Transmembrane</keyword>
<reference evidence="4" key="1">
    <citation type="submission" date="2018-09" db="EMBL/GenBank/DDBJ databases">
        <authorList>
            <person name="Livingstone P.G."/>
            <person name="Whitworth D.E."/>
        </authorList>
    </citation>
    <scope>NUCLEOTIDE SEQUENCE [LARGE SCALE GENOMIC DNA]</scope>
    <source>
        <strain evidence="4">CA054A</strain>
    </source>
</reference>
<dbReference type="EMBL" id="RAVZ01000159">
    <property type="protein sequence ID" value="RKG84295.1"/>
    <property type="molecule type" value="Genomic_DNA"/>
</dbReference>
<protein>
    <recommendedName>
        <fullName evidence="2">Major facilitator superfamily (MFS) profile domain-containing protein</fullName>
    </recommendedName>
</protein>
<dbReference type="RefSeq" id="WP_120542668.1">
    <property type="nucleotide sequence ID" value="NZ_RAVZ01000159.1"/>
</dbReference>
<dbReference type="Proteomes" id="UP000268094">
    <property type="component" value="Unassembled WGS sequence"/>
</dbReference>
<dbReference type="PROSITE" id="PS50850">
    <property type="entry name" value="MFS"/>
    <property type="match status" value="1"/>
</dbReference>
<feature type="transmembrane region" description="Helical" evidence="1">
    <location>
        <begin position="36"/>
        <end position="60"/>
    </location>
</feature>
<accession>A0A3A8IM37</accession>
<gene>
    <name evidence="3" type="ORF">D7V88_22270</name>
</gene>
<evidence type="ECO:0000313" key="4">
    <source>
        <dbReference type="Proteomes" id="UP000268094"/>
    </source>
</evidence>
<keyword evidence="1" id="KW-1133">Transmembrane helix</keyword>
<evidence type="ECO:0000313" key="3">
    <source>
        <dbReference type="EMBL" id="RKG84295.1"/>
    </source>
</evidence>
<feature type="transmembrane region" description="Helical" evidence="1">
    <location>
        <begin position="7"/>
        <end position="30"/>
    </location>
</feature>
<feature type="domain" description="Major facilitator superfamily (MFS) profile" evidence="2">
    <location>
        <begin position="1"/>
        <end position="79"/>
    </location>
</feature>
<comment type="caution">
    <text evidence="3">The sequence shown here is derived from an EMBL/GenBank/DDBJ whole genome shotgun (WGS) entry which is preliminary data.</text>
</comment>
<dbReference type="InterPro" id="IPR020846">
    <property type="entry name" value="MFS_dom"/>
</dbReference>
<organism evidence="3 4">
    <name type="scientific">Corallococcus terminator</name>
    <dbReference type="NCBI Taxonomy" id="2316733"/>
    <lineage>
        <taxon>Bacteria</taxon>
        <taxon>Pseudomonadati</taxon>
        <taxon>Myxococcota</taxon>
        <taxon>Myxococcia</taxon>
        <taxon>Myxococcales</taxon>
        <taxon>Cystobacterineae</taxon>
        <taxon>Myxococcaceae</taxon>
        <taxon>Corallococcus</taxon>
    </lineage>
</organism>
<proteinExistence type="predicted"/>